<dbReference type="EMBL" id="MIEK01000014">
    <property type="protein sequence ID" value="OEH82841.1"/>
    <property type="molecule type" value="Genomic_DNA"/>
</dbReference>
<keyword evidence="3" id="KW-1185">Reference proteome</keyword>
<dbReference type="PROSITE" id="PS51257">
    <property type="entry name" value="PROKAR_LIPOPROTEIN"/>
    <property type="match status" value="1"/>
</dbReference>
<sequence length="73" mass="8431">MSKKWQTFTIKYPYFSILVVAIVASCIGIAVEYLVNRDFLSGGFWVTFISILGQWAIVRKRITKNRKKEKSGK</sequence>
<dbReference type="AlphaFoldDB" id="A0A1E5KY71"/>
<accession>A0A1E5KY71</accession>
<gene>
    <name evidence="2" type="ORF">BCR26_11485</name>
</gene>
<proteinExistence type="predicted"/>
<feature type="transmembrane region" description="Helical" evidence="1">
    <location>
        <begin position="12"/>
        <end position="33"/>
    </location>
</feature>
<keyword evidence="1" id="KW-1133">Transmembrane helix</keyword>
<dbReference type="OrthoDB" id="2193762at2"/>
<evidence type="ECO:0000256" key="1">
    <source>
        <dbReference type="SAM" id="Phobius"/>
    </source>
</evidence>
<feature type="transmembrane region" description="Helical" evidence="1">
    <location>
        <begin position="39"/>
        <end position="58"/>
    </location>
</feature>
<name>A0A1E5KY71_9ENTE</name>
<evidence type="ECO:0000313" key="3">
    <source>
        <dbReference type="Proteomes" id="UP000095256"/>
    </source>
</evidence>
<dbReference type="RefSeq" id="WP_069698190.1">
    <property type="nucleotide sequence ID" value="NZ_JAGGMA010000030.1"/>
</dbReference>
<protein>
    <submittedName>
        <fullName evidence="2">Uncharacterized protein</fullName>
    </submittedName>
</protein>
<organism evidence="2 3">
    <name type="scientific">Enterococcus rivorum</name>
    <dbReference type="NCBI Taxonomy" id="762845"/>
    <lineage>
        <taxon>Bacteria</taxon>
        <taxon>Bacillati</taxon>
        <taxon>Bacillota</taxon>
        <taxon>Bacilli</taxon>
        <taxon>Lactobacillales</taxon>
        <taxon>Enterococcaceae</taxon>
        <taxon>Enterococcus</taxon>
    </lineage>
</organism>
<keyword evidence="1" id="KW-0812">Transmembrane</keyword>
<evidence type="ECO:0000313" key="2">
    <source>
        <dbReference type="EMBL" id="OEH82841.1"/>
    </source>
</evidence>
<dbReference type="STRING" id="762845.BCR26_11485"/>
<dbReference type="Proteomes" id="UP000095256">
    <property type="component" value="Unassembled WGS sequence"/>
</dbReference>
<keyword evidence="1" id="KW-0472">Membrane</keyword>
<reference evidence="2 3" key="1">
    <citation type="submission" date="2016-09" db="EMBL/GenBank/DDBJ databases">
        <authorList>
            <person name="Capua I."/>
            <person name="De Benedictis P."/>
            <person name="Joannis T."/>
            <person name="Lombin L.H."/>
            <person name="Cattoli G."/>
        </authorList>
    </citation>
    <scope>NUCLEOTIDE SEQUENCE [LARGE SCALE GENOMIC DNA]</scope>
    <source>
        <strain evidence="2 3">LMG 25899</strain>
    </source>
</reference>
<comment type="caution">
    <text evidence="2">The sequence shown here is derived from an EMBL/GenBank/DDBJ whole genome shotgun (WGS) entry which is preliminary data.</text>
</comment>